<dbReference type="InterPro" id="IPR046335">
    <property type="entry name" value="LacI/GalR-like_sensor"/>
</dbReference>
<dbReference type="SUPFAM" id="SSF53822">
    <property type="entry name" value="Periplasmic binding protein-like I"/>
    <property type="match status" value="1"/>
</dbReference>
<sequence length="359" mass="38922">MAGPTLRDVAKRANVSIRTVSNVVNGYAPVSDELRARVQAALDELDYRPNLIARNLKQGRSGMIALVVPELDVPYFAELAREVITAARARGYVVMVDQTDGDGERERELLGRDSRATMFDGLLLSPLSVSAEELRARGNRVPIVLLGEHIFNGSFHHVAIDNVAAAREATAHLLGLGRRRVAAIGDQPYATGETAQLRTSGYRQAHVRAGLEVDERLIVPTPRFHRRQGATAMEQLLALPEPPDAVFCYNDLLALGAMRALTRAGLRVPDDVAVVGMDDIEEGQYSTPSLTTIAPDKKEIARMAVDVLMESIGGAARPPAEIVVPHRLIVRESTTGQVPASPAIRPEEPGAGERGQRYV</sequence>
<reference evidence="6 7" key="1">
    <citation type="submission" date="2021-01" db="EMBL/GenBank/DDBJ databases">
        <title>Whole genome shotgun sequence of Microbispora siamensis NBRC 104113.</title>
        <authorList>
            <person name="Komaki H."/>
            <person name="Tamura T."/>
        </authorList>
    </citation>
    <scope>NUCLEOTIDE SEQUENCE [LARGE SCALE GENOMIC DNA]</scope>
    <source>
        <strain evidence="6 7">NBRC 104113</strain>
    </source>
</reference>
<dbReference type="PANTHER" id="PTHR30146:SF153">
    <property type="entry name" value="LACTOSE OPERON REPRESSOR"/>
    <property type="match status" value="1"/>
</dbReference>
<keyword evidence="1" id="KW-0805">Transcription regulation</keyword>
<proteinExistence type="predicted"/>
<protein>
    <submittedName>
        <fullName evidence="6">LacI family transcriptional regulator</fullName>
    </submittedName>
</protein>
<evidence type="ECO:0000259" key="5">
    <source>
        <dbReference type="PROSITE" id="PS50932"/>
    </source>
</evidence>
<evidence type="ECO:0000313" key="7">
    <source>
        <dbReference type="Proteomes" id="UP000660454"/>
    </source>
</evidence>
<organism evidence="6 7">
    <name type="scientific">Microbispora siamensis</name>
    <dbReference type="NCBI Taxonomy" id="564413"/>
    <lineage>
        <taxon>Bacteria</taxon>
        <taxon>Bacillati</taxon>
        <taxon>Actinomycetota</taxon>
        <taxon>Actinomycetes</taxon>
        <taxon>Streptosporangiales</taxon>
        <taxon>Streptosporangiaceae</taxon>
        <taxon>Microbispora</taxon>
    </lineage>
</organism>
<dbReference type="InterPro" id="IPR028082">
    <property type="entry name" value="Peripla_BP_I"/>
</dbReference>
<keyword evidence="2" id="KW-0238">DNA-binding</keyword>
<dbReference type="Proteomes" id="UP000660454">
    <property type="component" value="Unassembled WGS sequence"/>
</dbReference>
<dbReference type="PROSITE" id="PS50932">
    <property type="entry name" value="HTH_LACI_2"/>
    <property type="match status" value="1"/>
</dbReference>
<comment type="caution">
    <text evidence="6">The sequence shown here is derived from an EMBL/GenBank/DDBJ whole genome shotgun (WGS) entry which is preliminary data.</text>
</comment>
<evidence type="ECO:0000256" key="3">
    <source>
        <dbReference type="ARBA" id="ARBA00023163"/>
    </source>
</evidence>
<dbReference type="PANTHER" id="PTHR30146">
    <property type="entry name" value="LACI-RELATED TRANSCRIPTIONAL REPRESSOR"/>
    <property type="match status" value="1"/>
</dbReference>
<feature type="domain" description="HTH lacI-type" evidence="5">
    <location>
        <begin position="4"/>
        <end position="58"/>
    </location>
</feature>
<name>A0ABQ4GX89_9ACTN</name>
<dbReference type="PROSITE" id="PS00356">
    <property type="entry name" value="HTH_LACI_1"/>
    <property type="match status" value="1"/>
</dbReference>
<dbReference type="SUPFAM" id="SSF47413">
    <property type="entry name" value="lambda repressor-like DNA-binding domains"/>
    <property type="match status" value="1"/>
</dbReference>
<dbReference type="RefSeq" id="WP_204051936.1">
    <property type="nucleotide sequence ID" value="NZ_BOOF01000048.1"/>
</dbReference>
<dbReference type="SMART" id="SM00354">
    <property type="entry name" value="HTH_LACI"/>
    <property type="match status" value="1"/>
</dbReference>
<dbReference type="CDD" id="cd06267">
    <property type="entry name" value="PBP1_LacI_sugar_binding-like"/>
    <property type="match status" value="1"/>
</dbReference>
<feature type="region of interest" description="Disordered" evidence="4">
    <location>
        <begin position="334"/>
        <end position="359"/>
    </location>
</feature>
<dbReference type="Gene3D" id="3.40.50.2300">
    <property type="match status" value="2"/>
</dbReference>
<evidence type="ECO:0000256" key="4">
    <source>
        <dbReference type="SAM" id="MobiDB-lite"/>
    </source>
</evidence>
<dbReference type="CDD" id="cd01392">
    <property type="entry name" value="HTH_LacI"/>
    <property type="match status" value="1"/>
</dbReference>
<gene>
    <name evidence="6" type="ORF">Msi02_68450</name>
</gene>
<dbReference type="Gene3D" id="1.10.260.40">
    <property type="entry name" value="lambda repressor-like DNA-binding domains"/>
    <property type="match status" value="1"/>
</dbReference>
<dbReference type="EMBL" id="BOOF01000048">
    <property type="protein sequence ID" value="GIH66028.1"/>
    <property type="molecule type" value="Genomic_DNA"/>
</dbReference>
<keyword evidence="7" id="KW-1185">Reference proteome</keyword>
<dbReference type="InterPro" id="IPR000843">
    <property type="entry name" value="HTH_LacI"/>
</dbReference>
<dbReference type="Pfam" id="PF13377">
    <property type="entry name" value="Peripla_BP_3"/>
    <property type="match status" value="1"/>
</dbReference>
<dbReference type="InterPro" id="IPR010982">
    <property type="entry name" value="Lambda_DNA-bd_dom_sf"/>
</dbReference>
<evidence type="ECO:0000313" key="6">
    <source>
        <dbReference type="EMBL" id="GIH66028.1"/>
    </source>
</evidence>
<keyword evidence="3" id="KW-0804">Transcription</keyword>
<dbReference type="Pfam" id="PF00356">
    <property type="entry name" value="LacI"/>
    <property type="match status" value="1"/>
</dbReference>
<evidence type="ECO:0000256" key="2">
    <source>
        <dbReference type="ARBA" id="ARBA00023125"/>
    </source>
</evidence>
<accession>A0ABQ4GX89</accession>
<evidence type="ECO:0000256" key="1">
    <source>
        <dbReference type="ARBA" id="ARBA00023015"/>
    </source>
</evidence>